<dbReference type="Pfam" id="PF02581">
    <property type="entry name" value="TMP-TENI"/>
    <property type="match status" value="1"/>
</dbReference>
<gene>
    <name evidence="2" type="ORF">EAH89_20785</name>
</gene>
<keyword evidence="3" id="KW-1185">Reference proteome</keyword>
<evidence type="ECO:0000313" key="3">
    <source>
        <dbReference type="Proteomes" id="UP000317078"/>
    </source>
</evidence>
<dbReference type="InterPro" id="IPR036206">
    <property type="entry name" value="ThiamineP_synth_sf"/>
</dbReference>
<accession>A0A502FJH2</accession>
<dbReference type="Gene3D" id="3.20.20.70">
    <property type="entry name" value="Aldolase class I"/>
    <property type="match status" value="1"/>
</dbReference>
<evidence type="ECO:0000313" key="2">
    <source>
        <dbReference type="EMBL" id="TPG49605.1"/>
    </source>
</evidence>
<organism evidence="2 3">
    <name type="scientific">Muricoccus nepalensis</name>
    <dbReference type="NCBI Taxonomy" id="1854500"/>
    <lineage>
        <taxon>Bacteria</taxon>
        <taxon>Pseudomonadati</taxon>
        <taxon>Pseudomonadota</taxon>
        <taxon>Alphaproteobacteria</taxon>
        <taxon>Acetobacterales</taxon>
        <taxon>Roseomonadaceae</taxon>
        <taxon>Muricoccus</taxon>
    </lineage>
</organism>
<feature type="domain" description="Thiamine phosphate synthase/TenI" evidence="1">
    <location>
        <begin position="58"/>
        <end position="177"/>
    </location>
</feature>
<dbReference type="CDD" id="cd00564">
    <property type="entry name" value="TMP_TenI"/>
    <property type="match status" value="1"/>
</dbReference>
<dbReference type="InterPro" id="IPR013785">
    <property type="entry name" value="Aldolase_TIM"/>
</dbReference>
<reference evidence="2 3" key="1">
    <citation type="journal article" date="2019" name="Environ. Microbiol.">
        <title>Species interactions and distinct microbial communities in high Arctic permafrost affected cryosols are associated with the CH4 and CO2 gas fluxes.</title>
        <authorList>
            <person name="Altshuler I."/>
            <person name="Hamel J."/>
            <person name="Turney S."/>
            <person name="Magnuson E."/>
            <person name="Levesque R."/>
            <person name="Greer C."/>
            <person name="Whyte L.G."/>
        </authorList>
    </citation>
    <scope>NUCLEOTIDE SEQUENCE [LARGE SCALE GENOMIC DNA]</scope>
    <source>
        <strain evidence="2 3">S9.3B</strain>
    </source>
</reference>
<dbReference type="InterPro" id="IPR022998">
    <property type="entry name" value="ThiamineP_synth_TenI"/>
</dbReference>
<proteinExistence type="predicted"/>
<comment type="caution">
    <text evidence="2">The sequence shown here is derived from an EMBL/GenBank/DDBJ whole genome shotgun (WGS) entry which is preliminary data.</text>
</comment>
<dbReference type="RefSeq" id="WP_140885655.1">
    <property type="nucleotide sequence ID" value="NZ_RCZP01000027.1"/>
</dbReference>
<dbReference type="SUPFAM" id="SSF51391">
    <property type="entry name" value="Thiamin phosphate synthase"/>
    <property type="match status" value="1"/>
</dbReference>
<dbReference type="Proteomes" id="UP000317078">
    <property type="component" value="Unassembled WGS sequence"/>
</dbReference>
<dbReference type="EMBL" id="RCZP01000027">
    <property type="protein sequence ID" value="TPG49605.1"/>
    <property type="molecule type" value="Genomic_DNA"/>
</dbReference>
<name>A0A502FJH2_9PROT</name>
<protein>
    <submittedName>
        <fullName evidence="2">Thiamine phosphate synthase</fullName>
    </submittedName>
</protein>
<evidence type="ECO:0000259" key="1">
    <source>
        <dbReference type="Pfam" id="PF02581"/>
    </source>
</evidence>
<dbReference type="GO" id="GO:0009228">
    <property type="term" value="P:thiamine biosynthetic process"/>
    <property type="evidence" value="ECO:0007669"/>
    <property type="project" value="UniProtKB-KW"/>
</dbReference>
<sequence length="203" mass="20991">MRRGTLGQNQAPGNRGLPTLWLLSDARRLPDPRAAAGRLPPGSAVLARDLDPALLGPLALLARRRGLRLVLAGEGRAALLLRAGLHLPDRRPATGLLPFLLARRRPRPPLLSVAAHGRGGLARARRLGADLVLLSPVFPTASHPGAPALGPLRWGAVARGAGRPVVALGGVTARNRRRLPGLPGKRGPGAPATLGWAAIGGLA</sequence>
<dbReference type="AlphaFoldDB" id="A0A502FJH2"/>